<feature type="domain" description="Trypsin-co-occurring" evidence="1">
    <location>
        <begin position="21"/>
        <end position="114"/>
    </location>
</feature>
<dbReference type="Proteomes" id="UP000037395">
    <property type="component" value="Unassembled WGS sequence"/>
</dbReference>
<protein>
    <recommendedName>
        <fullName evidence="1">Trypsin-co-occurring domain-containing protein</fullName>
    </recommendedName>
</protein>
<dbReference type="AlphaFoldDB" id="A0A1E7N297"/>
<accession>A0A1E7N297</accession>
<gene>
    <name evidence="2" type="ORF">HS99_0010075</name>
</gene>
<reference evidence="2" key="1">
    <citation type="submission" date="2016-08" db="EMBL/GenBank/DDBJ databases">
        <title>Sequencing, Assembly and Comparative Genomics of S. aureofaciens ATCC 10762.</title>
        <authorList>
            <person name="Gradnigo J.S."/>
            <person name="Johnson N."/>
            <person name="Somerville G.A."/>
        </authorList>
    </citation>
    <scope>NUCLEOTIDE SEQUENCE [LARGE SCALE GENOMIC DNA]</scope>
    <source>
        <strain evidence="2">ATCC 10762</strain>
    </source>
</reference>
<evidence type="ECO:0000313" key="3">
    <source>
        <dbReference type="Proteomes" id="UP000037395"/>
    </source>
</evidence>
<dbReference type="InterPro" id="IPR045794">
    <property type="entry name" value="Trypco1"/>
</dbReference>
<dbReference type="Pfam" id="PF19493">
    <property type="entry name" value="Trypco1"/>
    <property type="match status" value="1"/>
</dbReference>
<dbReference type="EMBL" id="JPRF03000043">
    <property type="protein sequence ID" value="OEV34809.1"/>
    <property type="molecule type" value="Genomic_DNA"/>
</dbReference>
<name>A0A1E7N297_KITAU</name>
<organism evidence="2 3">
    <name type="scientific">Kitasatospora aureofaciens</name>
    <name type="common">Streptomyces aureofaciens</name>
    <dbReference type="NCBI Taxonomy" id="1894"/>
    <lineage>
        <taxon>Bacteria</taxon>
        <taxon>Bacillati</taxon>
        <taxon>Actinomycetota</taxon>
        <taxon>Actinomycetes</taxon>
        <taxon>Kitasatosporales</taxon>
        <taxon>Streptomycetaceae</taxon>
        <taxon>Kitasatospora</taxon>
    </lineage>
</organism>
<evidence type="ECO:0000259" key="1">
    <source>
        <dbReference type="Pfam" id="PF19493"/>
    </source>
</evidence>
<proteinExistence type="predicted"/>
<sequence length="127" mass="12833">MCRRVRRGEGGIVAALARMLLEGGGCVLIEAPAGLGGPVKAGRVGDAIHELPESLQGALQPVTEAARATLDELRKACPDEITVAFGVDLAVEAGAVITKAGATGHLMVTMTWNRNAAGHPGAGESPG</sequence>
<evidence type="ECO:0000313" key="2">
    <source>
        <dbReference type="EMBL" id="OEV34809.1"/>
    </source>
</evidence>
<keyword evidence="3" id="KW-1185">Reference proteome</keyword>
<comment type="caution">
    <text evidence="2">The sequence shown here is derived from an EMBL/GenBank/DDBJ whole genome shotgun (WGS) entry which is preliminary data.</text>
</comment>
<dbReference type="NCBIfam" id="NF041216">
    <property type="entry name" value="CU044_2847_fam"/>
    <property type="match status" value="1"/>
</dbReference>